<evidence type="ECO:0000256" key="4">
    <source>
        <dbReference type="ARBA" id="ARBA00009461"/>
    </source>
</evidence>
<dbReference type="PANTHER" id="PTHR41391:SF1">
    <property type="entry name" value="RESTRICTION OF TELOMERE CAPPING PROTEIN 4"/>
    <property type="match status" value="1"/>
</dbReference>
<protein>
    <recommendedName>
        <fullName evidence="5">Restriction of telomere capping protein 4</fullName>
    </recommendedName>
</protein>
<evidence type="ECO:0000256" key="2">
    <source>
        <dbReference type="ARBA" id="ARBA00004123"/>
    </source>
</evidence>
<comment type="function">
    <text evidence="1">May be involved in a process influencing telomere capping.</text>
</comment>
<proteinExistence type="inferred from homology"/>
<dbReference type="GO" id="GO:0005737">
    <property type="term" value="C:cytoplasm"/>
    <property type="evidence" value="ECO:0007669"/>
    <property type="project" value="UniProtKB-SubCell"/>
</dbReference>
<evidence type="ECO:0000313" key="12">
    <source>
        <dbReference type="Proteomes" id="UP000005240"/>
    </source>
</evidence>
<evidence type="ECO:0000256" key="8">
    <source>
        <dbReference type="SAM" id="MobiDB-lite"/>
    </source>
</evidence>
<sequence>MPEKSFDILAKLKCKFNFKIPVRKQSKGKGQKKISSLAKSEKIEPETAGGSRALPKSVEPQSELECYTTATSSSTRSNRLQKPTAGTQVPDLRGDIERILAEQGLPLHNFGANAPKEGSDRIQATIDPALLSDNDLPADWRNEPIFDDPNKLCCFCDEELPQAPSEKLTKLGNYLKNLPEVRSRIELSNPLALHLPFPRTAGYCQLHRAEATVIPEGIERGWPSRIDFDALNKRVKSYEIYFRKVFAREIPSSFMDAALKGWNDLGPTKVRIIFSEMGTLELEQPGYYGVQGYQEIYRALHSMFLDTTHLAPITALVHPVSPDYLVRKAMLPEAAMCLIAKDLQTCTTDPLVMRTLEESRAFGTAMFPDND</sequence>
<dbReference type="EMBL" id="ADAS02002281">
    <property type="protein sequence ID" value="OAV85898.1"/>
    <property type="molecule type" value="Genomic_DNA"/>
</dbReference>
<reference evidence="10" key="1">
    <citation type="submission" date="2009-11" db="EMBL/GenBank/DDBJ databases">
        <authorList>
            <consortium name="The Broad Institute Genome Sequencing Platform"/>
            <person name="Ward D."/>
            <person name="Feldgarden M."/>
            <person name="Earl A."/>
            <person name="Young S.K."/>
            <person name="Zeng Q."/>
            <person name="Koehrsen M."/>
            <person name="Alvarado L."/>
            <person name="Berlin A."/>
            <person name="Bochicchio J."/>
            <person name="Borenstein D."/>
            <person name="Chapman S.B."/>
            <person name="Chen Z."/>
            <person name="Engels R."/>
            <person name="Freedman E."/>
            <person name="Gellesch M."/>
            <person name="Goldberg J."/>
            <person name="Griggs A."/>
            <person name="Gujja S."/>
            <person name="Heilman E."/>
            <person name="Heiman D."/>
            <person name="Hepburn T."/>
            <person name="Howarth C."/>
            <person name="Jen D."/>
            <person name="Larson L."/>
            <person name="Lewis B."/>
            <person name="Mehta T."/>
            <person name="Park D."/>
            <person name="Pearson M."/>
            <person name="Roberts A."/>
            <person name="Saif S."/>
            <person name="Shea T."/>
            <person name="Shenoy N."/>
            <person name="Sisk P."/>
            <person name="Stolte C."/>
            <person name="Sykes S."/>
            <person name="Thomson T."/>
            <person name="Walk T."/>
            <person name="White J."/>
            <person name="Yandava C."/>
            <person name="Izard J."/>
            <person name="Baranova O.V."/>
            <person name="Blanton J.M."/>
            <person name="Tanner A.C."/>
            <person name="Dewhirst F.E."/>
            <person name="Haas B."/>
            <person name="Nusbaum C."/>
            <person name="Birren B."/>
        </authorList>
    </citation>
    <scope>NUCLEOTIDE SEQUENCE [LARGE SCALE GENOMIC DNA]</scope>
    <source>
        <strain evidence="10">1-1 BBBD Race 1</strain>
    </source>
</reference>
<keyword evidence="7" id="KW-0539">Nucleus</keyword>
<keyword evidence="12" id="KW-1185">Reference proteome</keyword>
<reference evidence="10" key="2">
    <citation type="submission" date="2016-05" db="EMBL/GenBank/DDBJ databases">
        <title>Comparative analysis highlights variable genome content of wheat rusts and divergence of the mating loci.</title>
        <authorList>
            <person name="Cuomo C.A."/>
            <person name="Bakkeren G."/>
            <person name="Szabo L."/>
            <person name="Khalil H."/>
            <person name="Joly D."/>
            <person name="Goldberg J."/>
            <person name="Young S."/>
            <person name="Zeng Q."/>
            <person name="Fellers J."/>
        </authorList>
    </citation>
    <scope>NUCLEOTIDE SEQUENCE [LARGE SCALE GENOMIC DNA]</scope>
    <source>
        <strain evidence="10">1-1 BBBD Race 1</strain>
    </source>
</reference>
<dbReference type="InterPro" id="IPR039024">
    <property type="entry name" value="RTC4"/>
</dbReference>
<dbReference type="GO" id="GO:0005634">
    <property type="term" value="C:nucleus"/>
    <property type="evidence" value="ECO:0007669"/>
    <property type="project" value="UniProtKB-SubCell"/>
</dbReference>
<evidence type="ECO:0000256" key="6">
    <source>
        <dbReference type="ARBA" id="ARBA00022490"/>
    </source>
</evidence>
<dbReference type="PANTHER" id="PTHR41391">
    <property type="entry name" value="RESTRICTION OF TELOMERE CAPPING PROTEIN 4"/>
    <property type="match status" value="1"/>
</dbReference>
<feature type="compositionally biased region" description="Polar residues" evidence="8">
    <location>
        <begin position="78"/>
        <end position="87"/>
    </location>
</feature>
<dbReference type="InterPro" id="IPR028094">
    <property type="entry name" value="RTC4_C"/>
</dbReference>
<evidence type="ECO:0000256" key="3">
    <source>
        <dbReference type="ARBA" id="ARBA00004496"/>
    </source>
</evidence>
<keyword evidence="6" id="KW-0963">Cytoplasm</keyword>
<feature type="region of interest" description="Disordered" evidence="8">
    <location>
        <begin position="25"/>
        <end position="90"/>
    </location>
</feature>
<evidence type="ECO:0000256" key="1">
    <source>
        <dbReference type="ARBA" id="ARBA00002738"/>
    </source>
</evidence>
<comment type="subcellular location">
    <subcellularLocation>
        <location evidence="3">Cytoplasm</location>
    </subcellularLocation>
    <subcellularLocation>
        <location evidence="2">Nucleus</location>
    </subcellularLocation>
</comment>
<feature type="domain" description="Restriction of telomere capping protein 4 C-terminal" evidence="9">
    <location>
        <begin position="249"/>
        <end position="367"/>
    </location>
</feature>
<evidence type="ECO:0000313" key="11">
    <source>
        <dbReference type="EnsemblFungi" id="PTTG_30204-t43_1-p1"/>
    </source>
</evidence>
<dbReference type="OrthoDB" id="2506625at2759"/>
<reference evidence="11" key="4">
    <citation type="submission" date="2025-05" db="UniProtKB">
        <authorList>
            <consortium name="EnsemblFungi"/>
        </authorList>
    </citation>
    <scope>IDENTIFICATION</scope>
    <source>
        <strain evidence="11">isolate 1-1 / race 1 (BBBD)</strain>
    </source>
</reference>
<comment type="similarity">
    <text evidence="4">Belongs to the RTC4 family.</text>
</comment>
<evidence type="ECO:0000313" key="10">
    <source>
        <dbReference type="EMBL" id="OAV85898.1"/>
    </source>
</evidence>
<evidence type="ECO:0000259" key="9">
    <source>
        <dbReference type="Pfam" id="PF14474"/>
    </source>
</evidence>
<dbReference type="VEuPathDB" id="FungiDB:PTTG_30204"/>
<name>A0A180G022_PUCT1</name>
<organism evidence="10">
    <name type="scientific">Puccinia triticina (isolate 1-1 / race 1 (BBBD))</name>
    <name type="common">Brown leaf rust fungus</name>
    <dbReference type="NCBI Taxonomy" id="630390"/>
    <lineage>
        <taxon>Eukaryota</taxon>
        <taxon>Fungi</taxon>
        <taxon>Dikarya</taxon>
        <taxon>Basidiomycota</taxon>
        <taxon>Pucciniomycotina</taxon>
        <taxon>Pucciniomycetes</taxon>
        <taxon>Pucciniales</taxon>
        <taxon>Pucciniaceae</taxon>
        <taxon>Puccinia</taxon>
    </lineage>
</organism>
<gene>
    <name evidence="10" type="ORF">PTTG_30204</name>
</gene>
<accession>A0A180G022</accession>
<dbReference type="Pfam" id="PF14474">
    <property type="entry name" value="RTC4"/>
    <property type="match status" value="1"/>
</dbReference>
<feature type="compositionally biased region" description="Low complexity" evidence="8">
    <location>
        <begin position="68"/>
        <end position="77"/>
    </location>
</feature>
<dbReference type="EnsemblFungi" id="PTTG_30204-t43_1">
    <property type="protein sequence ID" value="PTTG_30204-t43_1-p1"/>
    <property type="gene ID" value="PTTG_30204"/>
</dbReference>
<dbReference type="AlphaFoldDB" id="A0A180G022"/>
<evidence type="ECO:0000256" key="7">
    <source>
        <dbReference type="ARBA" id="ARBA00023242"/>
    </source>
</evidence>
<reference evidence="11 12" key="3">
    <citation type="journal article" date="2017" name="G3 (Bethesda)">
        <title>Comparative analysis highlights variable genome content of wheat rusts and divergence of the mating loci.</title>
        <authorList>
            <person name="Cuomo C.A."/>
            <person name="Bakkeren G."/>
            <person name="Khalil H.B."/>
            <person name="Panwar V."/>
            <person name="Joly D."/>
            <person name="Linning R."/>
            <person name="Sakthikumar S."/>
            <person name="Song X."/>
            <person name="Adiconis X."/>
            <person name="Fan L."/>
            <person name="Goldberg J.M."/>
            <person name="Levin J.Z."/>
            <person name="Young S."/>
            <person name="Zeng Q."/>
            <person name="Anikster Y."/>
            <person name="Bruce M."/>
            <person name="Wang M."/>
            <person name="Yin C."/>
            <person name="McCallum B."/>
            <person name="Szabo L.J."/>
            <person name="Hulbert S."/>
            <person name="Chen X."/>
            <person name="Fellers J.P."/>
        </authorList>
    </citation>
    <scope>NUCLEOTIDE SEQUENCE</scope>
    <source>
        <strain evidence="11">isolate 1-1 / race 1 (BBBD)</strain>
        <strain evidence="12">Isolate 1-1 / race 1 (BBBD)</strain>
    </source>
</reference>
<dbReference type="Proteomes" id="UP000005240">
    <property type="component" value="Unassembled WGS sequence"/>
</dbReference>
<evidence type="ECO:0000256" key="5">
    <source>
        <dbReference type="ARBA" id="ARBA00015162"/>
    </source>
</evidence>